<keyword evidence="8" id="KW-0175">Coiled coil</keyword>
<keyword evidence="5 7" id="KW-0807">Transducer</keyword>
<dbReference type="EMBL" id="JANIBM010000015">
    <property type="protein sequence ID" value="MCQ8182116.1"/>
    <property type="molecule type" value="Genomic_DNA"/>
</dbReference>
<evidence type="ECO:0000256" key="7">
    <source>
        <dbReference type="PROSITE-ProRule" id="PRU00284"/>
    </source>
</evidence>
<organism evidence="12 13">
    <name type="scientific">Methylomonas aurea</name>
    <dbReference type="NCBI Taxonomy" id="2952224"/>
    <lineage>
        <taxon>Bacteria</taxon>
        <taxon>Pseudomonadati</taxon>
        <taxon>Pseudomonadota</taxon>
        <taxon>Gammaproteobacteria</taxon>
        <taxon>Methylococcales</taxon>
        <taxon>Methylococcaceae</taxon>
        <taxon>Methylomonas</taxon>
    </lineage>
</organism>
<dbReference type="Proteomes" id="UP001524569">
    <property type="component" value="Unassembled WGS sequence"/>
</dbReference>
<evidence type="ECO:0000259" key="11">
    <source>
        <dbReference type="PROSITE" id="PS50885"/>
    </source>
</evidence>
<comment type="subcellular location">
    <subcellularLocation>
        <location evidence="1">Membrane</location>
        <topology evidence="1">Multi-pass membrane protein</topology>
    </subcellularLocation>
</comment>
<evidence type="ECO:0000256" key="8">
    <source>
        <dbReference type="SAM" id="Coils"/>
    </source>
</evidence>
<dbReference type="Pfam" id="PF00015">
    <property type="entry name" value="MCPsignal"/>
    <property type="match status" value="1"/>
</dbReference>
<evidence type="ECO:0000259" key="10">
    <source>
        <dbReference type="PROSITE" id="PS50111"/>
    </source>
</evidence>
<evidence type="ECO:0000256" key="9">
    <source>
        <dbReference type="SAM" id="Phobius"/>
    </source>
</evidence>
<comment type="caution">
    <text evidence="12">The sequence shown here is derived from an EMBL/GenBank/DDBJ whole genome shotgun (WGS) entry which is preliminary data.</text>
</comment>
<dbReference type="Gene3D" id="1.10.287.950">
    <property type="entry name" value="Methyl-accepting chemotaxis protein"/>
    <property type="match status" value="1"/>
</dbReference>
<name>A0ABT1UIP7_9GAMM</name>
<dbReference type="PANTHER" id="PTHR32089:SF119">
    <property type="entry name" value="METHYL-ACCEPTING CHEMOTAXIS PROTEIN CTPL"/>
    <property type="match status" value="1"/>
</dbReference>
<accession>A0ABT1UIP7</accession>
<dbReference type="PROSITE" id="PS50111">
    <property type="entry name" value="CHEMOTAXIS_TRANSDUC_2"/>
    <property type="match status" value="1"/>
</dbReference>
<evidence type="ECO:0000256" key="6">
    <source>
        <dbReference type="ARBA" id="ARBA00029447"/>
    </source>
</evidence>
<feature type="coiled-coil region" evidence="8">
    <location>
        <begin position="262"/>
        <end position="289"/>
    </location>
</feature>
<sequence>MNISRITKIVSLLLILTLSGFTVAVVSALRHLNQAFSTVEYFGQQQNGFYLQVSQPIFAYLATGDATLLTAIDHNVRQTVNDVEANPTVAAHLKAPLLDLLRKVQESVIAELAAAGKLADPQLLLVNNEQQLAGHLQTLLDYAERAPAEYHAKQFYWVTLGQAQTALLSLSRARQSYFSSRGNSSPDNVRHYLQQLIAVTERIQRLPLLGLLKPQAADEADFGLALAGTERPAEDIAVEPAAEIAALAKRYDKELANASQLIAQKKAGQDQAEQQMHALQQRLDGLRGEISAEYQAYERVLYGIVGLCTAVLVAISGLMIYLKRHLAKVIGYISGHVDRLAHGNLRGSVDLSSRIAEINLLKDSLLKLHDYFERLIRNINQESSELNRHGQNILQVAASLETIIADQRLATENGARQMTELHRSFASVADHAAHSQSVTASARDLIDRGLSTMQHTREQIETLDRSNEATGRALERLQRDAAGIGNVLDVIQGFNEQINLLALNAAIEAARAGQHGRGFAVVADEVRKLAAQTAVSAGQIRTLVEKLNAATADTVGLMDGQQSAAKNTAAAVEQVGQVFAGIKDSVASILQQSRIIAETSLQQSQASERIATSFNQTAELARQTSREAQNNKASASAITGINRNLRDLIAQFSIG</sequence>
<dbReference type="RefSeq" id="WP_256611401.1">
    <property type="nucleotide sequence ID" value="NZ_JANIBM010000015.1"/>
</dbReference>
<protein>
    <submittedName>
        <fullName evidence="12">Methyl-accepting chemotaxis protein</fullName>
    </submittedName>
</protein>
<dbReference type="PANTHER" id="PTHR32089">
    <property type="entry name" value="METHYL-ACCEPTING CHEMOTAXIS PROTEIN MCPB"/>
    <property type="match status" value="1"/>
</dbReference>
<evidence type="ECO:0000313" key="13">
    <source>
        <dbReference type="Proteomes" id="UP001524569"/>
    </source>
</evidence>
<comment type="similarity">
    <text evidence="6">Belongs to the methyl-accepting chemotaxis (MCP) protein family.</text>
</comment>
<feature type="domain" description="Methyl-accepting transducer" evidence="10">
    <location>
        <begin position="382"/>
        <end position="618"/>
    </location>
</feature>
<gene>
    <name evidence="12" type="ORF">NP603_13425</name>
</gene>
<evidence type="ECO:0000313" key="12">
    <source>
        <dbReference type="EMBL" id="MCQ8182116.1"/>
    </source>
</evidence>
<dbReference type="InterPro" id="IPR004089">
    <property type="entry name" value="MCPsignal_dom"/>
</dbReference>
<proteinExistence type="inferred from homology"/>
<keyword evidence="2 9" id="KW-0812">Transmembrane</keyword>
<dbReference type="PROSITE" id="PS50885">
    <property type="entry name" value="HAMP"/>
    <property type="match status" value="1"/>
</dbReference>
<dbReference type="CDD" id="cd11386">
    <property type="entry name" value="MCP_signal"/>
    <property type="match status" value="1"/>
</dbReference>
<reference evidence="12 13" key="1">
    <citation type="submission" date="2022-07" db="EMBL/GenBank/DDBJ databases">
        <title>Methylomonas rivi sp. nov., Methylomonas rosea sp. nov., Methylomonas aureus sp. nov. and Methylomonas subterranea sp. nov., four novel methanotrophs isolated from a freshwater creek and the deep terrestrial subsurface.</title>
        <authorList>
            <person name="Abin C."/>
            <person name="Sankaranarayanan K."/>
            <person name="Garner C."/>
            <person name="Sindelar R."/>
            <person name="Kotary K."/>
            <person name="Garner R."/>
            <person name="Barclay S."/>
            <person name="Lawson P."/>
            <person name="Krumholz L."/>
        </authorList>
    </citation>
    <scope>NUCLEOTIDE SEQUENCE [LARGE SCALE GENOMIC DNA]</scope>
    <source>
        <strain evidence="12 13">SURF-1</strain>
    </source>
</reference>
<evidence type="ECO:0000256" key="4">
    <source>
        <dbReference type="ARBA" id="ARBA00023136"/>
    </source>
</evidence>
<evidence type="ECO:0000256" key="3">
    <source>
        <dbReference type="ARBA" id="ARBA00022989"/>
    </source>
</evidence>
<keyword evidence="13" id="KW-1185">Reference proteome</keyword>
<keyword evidence="3 9" id="KW-1133">Transmembrane helix</keyword>
<evidence type="ECO:0000256" key="1">
    <source>
        <dbReference type="ARBA" id="ARBA00004141"/>
    </source>
</evidence>
<feature type="domain" description="HAMP" evidence="11">
    <location>
        <begin position="324"/>
        <end position="377"/>
    </location>
</feature>
<evidence type="ECO:0000256" key="5">
    <source>
        <dbReference type="ARBA" id="ARBA00023224"/>
    </source>
</evidence>
<dbReference type="SMART" id="SM00283">
    <property type="entry name" value="MA"/>
    <property type="match status" value="1"/>
</dbReference>
<dbReference type="InterPro" id="IPR003660">
    <property type="entry name" value="HAMP_dom"/>
</dbReference>
<feature type="transmembrane region" description="Helical" evidence="9">
    <location>
        <begin position="300"/>
        <end position="322"/>
    </location>
</feature>
<keyword evidence="4 9" id="KW-0472">Membrane</keyword>
<dbReference type="SUPFAM" id="SSF58104">
    <property type="entry name" value="Methyl-accepting chemotaxis protein (MCP) signaling domain"/>
    <property type="match status" value="1"/>
</dbReference>
<evidence type="ECO:0000256" key="2">
    <source>
        <dbReference type="ARBA" id="ARBA00022692"/>
    </source>
</evidence>